<reference evidence="2" key="2">
    <citation type="journal article" date="2016" name="Sci. Rep.">
        <title>Dictyocaulus viviparus genome, variome and transcriptome elucidate lungworm biology and support future intervention.</title>
        <authorList>
            <person name="McNulty S.N."/>
            <person name="Strube C."/>
            <person name="Rosa B.A."/>
            <person name="Martin J.C."/>
            <person name="Tyagi R."/>
            <person name="Choi Y.J."/>
            <person name="Wang Q."/>
            <person name="Hallsworth Pepin K."/>
            <person name="Zhang X."/>
            <person name="Ozersky P."/>
            <person name="Wilson R.K."/>
            <person name="Sternberg P.W."/>
            <person name="Gasser R.B."/>
            <person name="Mitreva M."/>
        </authorList>
    </citation>
    <scope>NUCLEOTIDE SEQUENCE [LARGE SCALE GENOMIC DNA]</scope>
    <source>
        <strain evidence="2">HannoverDv2000</strain>
    </source>
</reference>
<organism evidence="1 2">
    <name type="scientific">Dictyocaulus viviparus</name>
    <name type="common">Bovine lungworm</name>
    <dbReference type="NCBI Taxonomy" id="29172"/>
    <lineage>
        <taxon>Eukaryota</taxon>
        <taxon>Metazoa</taxon>
        <taxon>Ecdysozoa</taxon>
        <taxon>Nematoda</taxon>
        <taxon>Chromadorea</taxon>
        <taxon>Rhabditida</taxon>
        <taxon>Rhabditina</taxon>
        <taxon>Rhabditomorpha</taxon>
        <taxon>Strongyloidea</taxon>
        <taxon>Metastrongylidae</taxon>
        <taxon>Dictyocaulus</taxon>
    </lineage>
</organism>
<gene>
    <name evidence="1" type="ORF">DICVIV_12249</name>
</gene>
<reference evidence="1 2" key="1">
    <citation type="submission" date="2013-11" db="EMBL/GenBank/DDBJ databases">
        <title>Draft genome of the bovine lungworm Dictyocaulus viviparus.</title>
        <authorList>
            <person name="Mitreva M."/>
        </authorList>
    </citation>
    <scope>NUCLEOTIDE SEQUENCE [LARGE SCALE GENOMIC DNA]</scope>
    <source>
        <strain evidence="1 2">HannoverDv2000</strain>
    </source>
</reference>
<evidence type="ECO:0000313" key="1">
    <source>
        <dbReference type="EMBL" id="KJH41776.1"/>
    </source>
</evidence>
<dbReference type="EMBL" id="KN716763">
    <property type="protein sequence ID" value="KJH41776.1"/>
    <property type="molecule type" value="Genomic_DNA"/>
</dbReference>
<name>A0A0D8XHG6_DICVI</name>
<protein>
    <submittedName>
        <fullName evidence="1">Uncharacterized protein</fullName>
    </submittedName>
</protein>
<keyword evidence="2" id="KW-1185">Reference proteome</keyword>
<dbReference type="AlphaFoldDB" id="A0A0D8XHG6"/>
<accession>A0A0D8XHG6</accession>
<dbReference type="Proteomes" id="UP000053766">
    <property type="component" value="Unassembled WGS sequence"/>
</dbReference>
<evidence type="ECO:0000313" key="2">
    <source>
        <dbReference type="Proteomes" id="UP000053766"/>
    </source>
</evidence>
<proteinExistence type="predicted"/>
<sequence>MLPSSYQIPTMCSVLISSKPYSMKKYLTAYSKKFTISLLHKNTMTGKPKKVNLVKMDDLDQCKTHFSQLLIELLTTKLIPYHANQ</sequence>